<feature type="compositionally biased region" description="Basic and acidic residues" evidence="1">
    <location>
        <begin position="160"/>
        <end position="171"/>
    </location>
</feature>
<evidence type="ECO:0000313" key="2">
    <source>
        <dbReference type="EMBL" id="KAF7353760.1"/>
    </source>
</evidence>
<dbReference type="OrthoDB" id="3262817at2759"/>
<proteinExistence type="predicted"/>
<evidence type="ECO:0000313" key="3">
    <source>
        <dbReference type="Proteomes" id="UP000620124"/>
    </source>
</evidence>
<dbReference type="Proteomes" id="UP000620124">
    <property type="component" value="Unassembled WGS sequence"/>
</dbReference>
<dbReference type="AlphaFoldDB" id="A0A8H6Y407"/>
<name>A0A8H6Y407_9AGAR</name>
<feature type="compositionally biased region" description="Basic and acidic residues" evidence="1">
    <location>
        <begin position="122"/>
        <end position="136"/>
    </location>
</feature>
<sequence>MHITSTINSRTQSIDDIPVILVNLEGKTKFLPRPEKYEELDRLVRDYYTVDTRAGLHFEVCSWDVCAGQNVEVTEAAYPFLAPLLDSVSVVVVQDGRARVMPTPSATPPLRGDDEIEDEQAVRDHLAESESSHGRATESPPCRVPKVESEDEEVFVGSRYGDDDGDRSVHVDDDDGDDDEEAEEEDAPHARQVLNQEFPSERKQAKRKVVRDEEEDAPQPRVAKQEFPSERTSSKTKAPPKPRAESSKAPTAKSRGAASRSDDTAESSHVDADERFKVYVSGPRPEHRAEFMTRGGHLVKKVLSGVCRTFDLDMAHAKLMLCMQLPNEHGENEVVQFECANDDTVARSGIKPNAKLIVRVEREVYDDEEEED</sequence>
<keyword evidence="3" id="KW-1185">Reference proteome</keyword>
<feature type="compositionally biased region" description="Basic and acidic residues" evidence="1">
    <location>
        <begin position="223"/>
        <end position="233"/>
    </location>
</feature>
<feature type="region of interest" description="Disordered" evidence="1">
    <location>
        <begin position="122"/>
        <end position="270"/>
    </location>
</feature>
<evidence type="ECO:0000256" key="1">
    <source>
        <dbReference type="SAM" id="MobiDB-lite"/>
    </source>
</evidence>
<organism evidence="2 3">
    <name type="scientific">Mycena venus</name>
    <dbReference type="NCBI Taxonomy" id="2733690"/>
    <lineage>
        <taxon>Eukaryota</taxon>
        <taxon>Fungi</taxon>
        <taxon>Dikarya</taxon>
        <taxon>Basidiomycota</taxon>
        <taxon>Agaricomycotina</taxon>
        <taxon>Agaricomycetes</taxon>
        <taxon>Agaricomycetidae</taxon>
        <taxon>Agaricales</taxon>
        <taxon>Marasmiineae</taxon>
        <taxon>Mycenaceae</taxon>
        <taxon>Mycena</taxon>
    </lineage>
</organism>
<feature type="compositionally biased region" description="Acidic residues" evidence="1">
    <location>
        <begin position="172"/>
        <end position="186"/>
    </location>
</feature>
<accession>A0A8H6Y407</accession>
<comment type="caution">
    <text evidence="2">The sequence shown here is derived from an EMBL/GenBank/DDBJ whole genome shotgun (WGS) entry which is preliminary data.</text>
</comment>
<gene>
    <name evidence="2" type="ORF">MVEN_01061400</name>
</gene>
<dbReference type="EMBL" id="JACAZI010000008">
    <property type="protein sequence ID" value="KAF7353760.1"/>
    <property type="molecule type" value="Genomic_DNA"/>
</dbReference>
<feature type="compositionally biased region" description="Basic and acidic residues" evidence="1">
    <location>
        <begin position="260"/>
        <end position="270"/>
    </location>
</feature>
<protein>
    <submittedName>
        <fullName evidence="2">Zn(2)-C6 fungal-type domain-containing protein</fullName>
    </submittedName>
</protein>
<reference evidence="2" key="1">
    <citation type="submission" date="2020-05" db="EMBL/GenBank/DDBJ databases">
        <title>Mycena genomes resolve the evolution of fungal bioluminescence.</title>
        <authorList>
            <person name="Tsai I.J."/>
        </authorList>
    </citation>
    <scope>NUCLEOTIDE SEQUENCE</scope>
    <source>
        <strain evidence="2">CCC161011</strain>
    </source>
</reference>